<evidence type="ECO:0000313" key="1">
    <source>
        <dbReference type="EMBL" id="MBZ0059958.1"/>
    </source>
</evidence>
<proteinExistence type="predicted"/>
<protein>
    <submittedName>
        <fullName evidence="1">Class I SAM-dependent methyltransferase</fullName>
    </submittedName>
</protein>
<dbReference type="GO" id="GO:0008168">
    <property type="term" value="F:methyltransferase activity"/>
    <property type="evidence" value="ECO:0007669"/>
    <property type="project" value="UniProtKB-KW"/>
</dbReference>
<dbReference type="InterPro" id="IPR029063">
    <property type="entry name" value="SAM-dependent_MTases_sf"/>
</dbReference>
<keyword evidence="1" id="KW-0489">Methyltransferase</keyword>
<evidence type="ECO:0000313" key="2">
    <source>
        <dbReference type="Proteomes" id="UP000706580"/>
    </source>
</evidence>
<keyword evidence="2" id="KW-1185">Reference proteome</keyword>
<keyword evidence="1" id="KW-0808">Transferase</keyword>
<reference evidence="1 2" key="1">
    <citation type="submission" date="2020-11" db="EMBL/GenBank/DDBJ databases">
        <title>Draft Genome of Enterobacter sp. strain EMC7.</title>
        <authorList>
            <person name="Barman P."/>
            <person name="Sinha S."/>
            <person name="Sen S."/>
            <person name="Chakraborty R."/>
        </authorList>
    </citation>
    <scope>NUCLEOTIDE SEQUENCE [LARGE SCALE GENOMIC DNA]</scope>
    <source>
        <strain evidence="1 2">EMC7</strain>
    </source>
</reference>
<dbReference type="RefSeq" id="WP_223075497.1">
    <property type="nucleotide sequence ID" value="NZ_JADMNK010000013.1"/>
</dbReference>
<organism evidence="1 2">
    <name type="scientific">Leclercia barmai</name>
    <dbReference type="NCBI Taxonomy" id="2785629"/>
    <lineage>
        <taxon>Bacteria</taxon>
        <taxon>Pseudomonadati</taxon>
        <taxon>Pseudomonadota</taxon>
        <taxon>Gammaproteobacteria</taxon>
        <taxon>Enterobacterales</taxon>
        <taxon>Enterobacteriaceae</taxon>
        <taxon>Leclercia</taxon>
    </lineage>
</organism>
<gene>
    <name evidence="1" type="ORF">ITX56_19565</name>
</gene>
<dbReference type="Gene3D" id="3.40.50.150">
    <property type="entry name" value="Vaccinia Virus protein VP39"/>
    <property type="match status" value="1"/>
</dbReference>
<name>A0ABS7S3L9_9ENTR</name>
<sequence>MHWQPFRGTAPSTMTIHSASFPDISDNWPMKDEVTRELNAFDRALKADPQLMPPIVEKDARGEKTLKCQHSWSEKAFTNRPAVVAWRTRLVPTALALYAIQNPLDEHLPDGTRMDSNSRQWFIHANDAIGIRSRAKVMAVLAEQYLRNDIDNVWVSLASGAAVPVLEALRGAHLDGQKVHLTLVDYDPVSLKWAEKMTAAEGLSVGEQVTILQRDLKDCLIHSDKLVQELGEGHVELVDALGIFEYFNDTEAVTFLKHVLRLVKPGGAIIVSNMLTSSPQIDFALRCIGWTPIFPRTLQQLQDIHLAAGIPAENVTVIVPKDGVYAVMEVRVE</sequence>
<accession>A0ABS7S3L9</accession>
<comment type="caution">
    <text evidence="1">The sequence shown here is derived from an EMBL/GenBank/DDBJ whole genome shotgun (WGS) entry which is preliminary data.</text>
</comment>
<dbReference type="EMBL" id="JADMNK010000013">
    <property type="protein sequence ID" value="MBZ0059958.1"/>
    <property type="molecule type" value="Genomic_DNA"/>
</dbReference>
<dbReference type="SUPFAM" id="SSF53335">
    <property type="entry name" value="S-adenosyl-L-methionine-dependent methyltransferases"/>
    <property type="match status" value="1"/>
</dbReference>
<dbReference type="GO" id="GO:0032259">
    <property type="term" value="P:methylation"/>
    <property type="evidence" value="ECO:0007669"/>
    <property type="project" value="UniProtKB-KW"/>
</dbReference>
<dbReference type="Proteomes" id="UP000706580">
    <property type="component" value="Unassembled WGS sequence"/>
</dbReference>